<dbReference type="EMBL" id="AMWN01000001">
    <property type="protein sequence ID" value="EXJ95073.1"/>
    <property type="molecule type" value="Genomic_DNA"/>
</dbReference>
<dbReference type="GeneID" id="19155101"/>
<dbReference type="InterPro" id="IPR051783">
    <property type="entry name" value="NAD(P)-dependent_oxidoreduct"/>
</dbReference>
<sequence>MRVFVTGASGYIGQPLVDDLIKHGHQVVGLARNDASAERISKAGAEPHRGSLTDLDSLQSGAAACDGVIHLAFIHDFSDYAGAATTDQAAIEAMGNALAGTGKPLVIASGTAFCAAGELATEDAEPDRNMPMAIRLKSADLVYAFSRDKNVRGTVVRLPPTVHGSGDAGLIPRYIDAARAAGVAVYIDDGHARWPAAHRVDAARLFRLALEKGAAGATYHAVAEQGVSWKEIAGLVGKKLGVPVQGKTLEEAGPVLGFLANVVGRDNPASSDKTQKELGWHPTGPGLLEDMEAHYFS</sequence>
<dbReference type="Proteomes" id="UP000019484">
    <property type="component" value="Unassembled WGS sequence"/>
</dbReference>
<dbReference type="eggNOG" id="KOG1502">
    <property type="taxonomic scope" value="Eukaryota"/>
</dbReference>
<proteinExistence type="predicted"/>
<gene>
    <name evidence="2" type="ORF">A1O1_00191</name>
</gene>
<accession>W9YR93</accession>
<dbReference type="SUPFAM" id="SSF51735">
    <property type="entry name" value="NAD(P)-binding Rossmann-fold domains"/>
    <property type="match status" value="1"/>
</dbReference>
<dbReference type="AlphaFoldDB" id="W9YR93"/>
<dbReference type="RefSeq" id="XP_007719302.1">
    <property type="nucleotide sequence ID" value="XM_007721112.1"/>
</dbReference>
<dbReference type="InterPro" id="IPR036291">
    <property type="entry name" value="NAD(P)-bd_dom_sf"/>
</dbReference>
<keyword evidence="3" id="KW-1185">Reference proteome</keyword>
<reference evidence="2 3" key="1">
    <citation type="submission" date="2013-03" db="EMBL/GenBank/DDBJ databases">
        <title>The Genome Sequence of Capronia coronata CBS 617.96.</title>
        <authorList>
            <consortium name="The Broad Institute Genomics Platform"/>
            <person name="Cuomo C."/>
            <person name="de Hoog S."/>
            <person name="Gorbushina A."/>
            <person name="Walker B."/>
            <person name="Young S.K."/>
            <person name="Zeng Q."/>
            <person name="Gargeya S."/>
            <person name="Fitzgerald M."/>
            <person name="Haas B."/>
            <person name="Abouelleil A."/>
            <person name="Allen A.W."/>
            <person name="Alvarado L."/>
            <person name="Arachchi H.M."/>
            <person name="Berlin A.M."/>
            <person name="Chapman S.B."/>
            <person name="Gainer-Dewar J."/>
            <person name="Goldberg J."/>
            <person name="Griggs A."/>
            <person name="Gujja S."/>
            <person name="Hansen M."/>
            <person name="Howarth C."/>
            <person name="Imamovic A."/>
            <person name="Ireland A."/>
            <person name="Larimer J."/>
            <person name="McCowan C."/>
            <person name="Murphy C."/>
            <person name="Pearson M."/>
            <person name="Poon T.W."/>
            <person name="Priest M."/>
            <person name="Roberts A."/>
            <person name="Saif S."/>
            <person name="Shea T."/>
            <person name="Sisk P."/>
            <person name="Sykes S."/>
            <person name="Wortman J."/>
            <person name="Nusbaum C."/>
            <person name="Birren B."/>
        </authorList>
    </citation>
    <scope>NUCLEOTIDE SEQUENCE [LARGE SCALE GENOMIC DNA]</scope>
    <source>
        <strain evidence="2 3">CBS 617.96</strain>
    </source>
</reference>
<dbReference type="Pfam" id="PF01370">
    <property type="entry name" value="Epimerase"/>
    <property type="match status" value="1"/>
</dbReference>
<evidence type="ECO:0000259" key="1">
    <source>
        <dbReference type="Pfam" id="PF01370"/>
    </source>
</evidence>
<dbReference type="PANTHER" id="PTHR48079">
    <property type="entry name" value="PROTEIN YEEZ"/>
    <property type="match status" value="1"/>
</dbReference>
<dbReference type="InterPro" id="IPR001509">
    <property type="entry name" value="Epimerase_deHydtase"/>
</dbReference>
<evidence type="ECO:0000313" key="3">
    <source>
        <dbReference type="Proteomes" id="UP000019484"/>
    </source>
</evidence>
<organism evidence="2 3">
    <name type="scientific">Capronia coronata CBS 617.96</name>
    <dbReference type="NCBI Taxonomy" id="1182541"/>
    <lineage>
        <taxon>Eukaryota</taxon>
        <taxon>Fungi</taxon>
        <taxon>Dikarya</taxon>
        <taxon>Ascomycota</taxon>
        <taxon>Pezizomycotina</taxon>
        <taxon>Eurotiomycetes</taxon>
        <taxon>Chaetothyriomycetidae</taxon>
        <taxon>Chaetothyriales</taxon>
        <taxon>Herpotrichiellaceae</taxon>
        <taxon>Capronia</taxon>
    </lineage>
</organism>
<dbReference type="PANTHER" id="PTHR48079:SF9">
    <property type="entry name" value="PUTATIVE-RELATED"/>
    <property type="match status" value="1"/>
</dbReference>
<evidence type="ECO:0000313" key="2">
    <source>
        <dbReference type="EMBL" id="EXJ95073.1"/>
    </source>
</evidence>
<dbReference type="Gene3D" id="3.40.50.720">
    <property type="entry name" value="NAD(P)-binding Rossmann-like Domain"/>
    <property type="match status" value="1"/>
</dbReference>
<feature type="domain" description="NAD-dependent epimerase/dehydratase" evidence="1">
    <location>
        <begin position="3"/>
        <end position="219"/>
    </location>
</feature>
<dbReference type="CDD" id="cd05262">
    <property type="entry name" value="SDR_a7"/>
    <property type="match status" value="1"/>
</dbReference>
<dbReference type="STRING" id="1182541.W9YR93"/>
<name>W9YR93_9EURO</name>
<dbReference type="GO" id="GO:0004029">
    <property type="term" value="F:aldehyde dehydrogenase (NAD+) activity"/>
    <property type="evidence" value="ECO:0007669"/>
    <property type="project" value="TreeGrafter"/>
</dbReference>
<dbReference type="GO" id="GO:0005737">
    <property type="term" value="C:cytoplasm"/>
    <property type="evidence" value="ECO:0007669"/>
    <property type="project" value="TreeGrafter"/>
</dbReference>
<dbReference type="HOGENOM" id="CLU_007383_12_3_1"/>
<protein>
    <recommendedName>
        <fullName evidence="1">NAD-dependent epimerase/dehydratase domain-containing protein</fullName>
    </recommendedName>
</protein>
<dbReference type="OrthoDB" id="10262413at2759"/>
<comment type="caution">
    <text evidence="2">The sequence shown here is derived from an EMBL/GenBank/DDBJ whole genome shotgun (WGS) entry which is preliminary data.</text>
</comment>